<sequence length="757" mass="84207">MARVLCPALQLLWTSLDTDVLSLMSCSGKLVEEEKKALLELRDSLNYPNGSALINEWIEETHLLTHFTHLQSLYVSGNAIVAGSCQKELDLSFNPLNGDALPHFQVCSLTSLEQLHLSGFILVPFATAQSFCRLCRISKVGSGDNFLDDGESIPACLFEKNSVLESLDVSHSNIRVLLVSFQESVNSGTCSNLTLLETLRLSDNRFDGLILFASFANLSNLEAIDLTNNEFEVDTETPSWVPSFQLVSLDLRNTRLNQNYGHVIPTFISKQHKLKSLSLSYNALQGNVPSWLLYNNTLLMLSLRGNRLYGGISASSQFQASSLLMLDVSDNCLGNTLPTNVLESFPDLLYLNLSNNALEGTLPSFDNLLKLEVLDLSDNFLLGKLPPTLIQNNTSLAHLVLSSNNFHGEVMPQFSNMSNLAYLHLQNDGFTGVLPAVAMFNLPVLKVMDISGNYLSGNVPDYFPVFPHLTILLLARNRFHGIIPASLCQMQKLHILDMSANLLSGVLPSCLSNITAWMKESAVVLHAFMWLSPTYTNYRVKVPLTTKGNSLSYEGIPLSQMTSLDLSMNRFTSEIPSQLGELAALHSLNVSHNILSGHIPESFMNLKKLESLDLSYNHLTGKIPPQMSQLDSLSTLNLAFNHLSGRIPFENKFVTFAASSYRGNKELCGPPLENDCVFSSPPQQHEEEVEEEEEEEEEEEQGIDESDFFFFSCIAVAYVVGFWSVIAPLLLSTNWRRTYYAKVDSCIELCKEKFHLL</sequence>
<dbReference type="SUPFAM" id="SSF52058">
    <property type="entry name" value="L domain-like"/>
    <property type="match status" value="2"/>
</dbReference>
<dbReference type="InterPro" id="IPR001611">
    <property type="entry name" value="Leu-rich_rpt"/>
</dbReference>
<keyword evidence="3" id="KW-0677">Repeat</keyword>
<organism evidence="7 8">
    <name type="scientific">Datura stramonium</name>
    <name type="common">Jimsonweed</name>
    <name type="synonym">Common thornapple</name>
    <dbReference type="NCBI Taxonomy" id="4076"/>
    <lineage>
        <taxon>Eukaryota</taxon>
        <taxon>Viridiplantae</taxon>
        <taxon>Streptophyta</taxon>
        <taxon>Embryophyta</taxon>
        <taxon>Tracheophyta</taxon>
        <taxon>Spermatophyta</taxon>
        <taxon>Magnoliopsida</taxon>
        <taxon>eudicotyledons</taxon>
        <taxon>Gunneridae</taxon>
        <taxon>Pentapetalae</taxon>
        <taxon>asterids</taxon>
        <taxon>lamiids</taxon>
        <taxon>Solanales</taxon>
        <taxon>Solanaceae</taxon>
        <taxon>Solanoideae</taxon>
        <taxon>Datureae</taxon>
        <taxon>Datura</taxon>
    </lineage>
</organism>
<dbReference type="Proteomes" id="UP000823775">
    <property type="component" value="Unassembled WGS sequence"/>
</dbReference>
<dbReference type="InterPro" id="IPR003591">
    <property type="entry name" value="Leu-rich_rpt_typical-subtyp"/>
</dbReference>
<dbReference type="SMART" id="SM00369">
    <property type="entry name" value="LRR_TYP"/>
    <property type="match status" value="6"/>
</dbReference>
<keyword evidence="5" id="KW-0472">Membrane</keyword>
<comment type="similarity">
    <text evidence="1">Belongs to the RLP family.</text>
</comment>
<evidence type="ECO:0000256" key="5">
    <source>
        <dbReference type="SAM" id="Phobius"/>
    </source>
</evidence>
<evidence type="ECO:0000256" key="4">
    <source>
        <dbReference type="SAM" id="MobiDB-lite"/>
    </source>
</evidence>
<dbReference type="Pfam" id="PF13855">
    <property type="entry name" value="LRR_8"/>
    <property type="match status" value="1"/>
</dbReference>
<keyword evidence="5" id="KW-1133">Transmembrane helix</keyword>
<evidence type="ECO:0000256" key="2">
    <source>
        <dbReference type="ARBA" id="ARBA00022614"/>
    </source>
</evidence>
<feature type="signal peptide" evidence="6">
    <location>
        <begin position="1"/>
        <end position="22"/>
    </location>
</feature>
<dbReference type="PROSITE" id="PS51450">
    <property type="entry name" value="LRR"/>
    <property type="match status" value="1"/>
</dbReference>
<evidence type="ECO:0000256" key="1">
    <source>
        <dbReference type="ARBA" id="ARBA00009592"/>
    </source>
</evidence>
<dbReference type="Gene3D" id="3.80.10.10">
    <property type="entry name" value="Ribonuclease Inhibitor"/>
    <property type="match status" value="1"/>
</dbReference>
<dbReference type="InterPro" id="IPR051502">
    <property type="entry name" value="RLP_Defense_Trigger"/>
</dbReference>
<feature type="chain" id="PRO_5045129854" evidence="6">
    <location>
        <begin position="23"/>
        <end position="757"/>
    </location>
</feature>
<dbReference type="PANTHER" id="PTHR48062">
    <property type="entry name" value="RECEPTOR-LIKE PROTEIN 14"/>
    <property type="match status" value="1"/>
</dbReference>
<keyword evidence="6" id="KW-0732">Signal</keyword>
<dbReference type="EMBL" id="JACEIK010009214">
    <property type="protein sequence ID" value="MCE3052101.1"/>
    <property type="molecule type" value="Genomic_DNA"/>
</dbReference>
<evidence type="ECO:0000313" key="8">
    <source>
        <dbReference type="Proteomes" id="UP000823775"/>
    </source>
</evidence>
<dbReference type="PRINTS" id="PR00019">
    <property type="entry name" value="LEURICHRPT"/>
</dbReference>
<comment type="caution">
    <text evidence="7">The sequence shown here is derived from an EMBL/GenBank/DDBJ whole genome shotgun (WGS) entry which is preliminary data.</text>
</comment>
<feature type="compositionally biased region" description="Acidic residues" evidence="4">
    <location>
        <begin position="687"/>
        <end position="703"/>
    </location>
</feature>
<dbReference type="PANTHER" id="PTHR48062:SF51">
    <property type="entry name" value="LRR RECEPTOR-LIKE SERINE_THREONINE-PROTEIN KINASE ERL1"/>
    <property type="match status" value="1"/>
</dbReference>
<keyword evidence="5" id="KW-0812">Transmembrane</keyword>
<evidence type="ECO:0000313" key="7">
    <source>
        <dbReference type="EMBL" id="MCE3052101.1"/>
    </source>
</evidence>
<keyword evidence="2" id="KW-0433">Leucine-rich repeat</keyword>
<feature type="transmembrane region" description="Helical" evidence="5">
    <location>
        <begin position="708"/>
        <end position="731"/>
    </location>
</feature>
<evidence type="ECO:0000256" key="6">
    <source>
        <dbReference type="SAM" id="SignalP"/>
    </source>
</evidence>
<dbReference type="SMART" id="SM00365">
    <property type="entry name" value="LRR_SD22"/>
    <property type="match status" value="4"/>
</dbReference>
<feature type="region of interest" description="Disordered" evidence="4">
    <location>
        <begin position="680"/>
        <end position="703"/>
    </location>
</feature>
<gene>
    <name evidence="7" type="ORF">HAX54_051600</name>
</gene>
<protein>
    <submittedName>
        <fullName evidence="7">Uncharacterized protein</fullName>
    </submittedName>
</protein>
<evidence type="ECO:0000256" key="3">
    <source>
        <dbReference type="ARBA" id="ARBA00022737"/>
    </source>
</evidence>
<accession>A0ABS8WMM6</accession>
<name>A0ABS8WMM6_DATST</name>
<dbReference type="Pfam" id="PF00560">
    <property type="entry name" value="LRR_1"/>
    <property type="match status" value="5"/>
</dbReference>
<dbReference type="InterPro" id="IPR032675">
    <property type="entry name" value="LRR_dom_sf"/>
</dbReference>
<reference evidence="7 8" key="1">
    <citation type="journal article" date="2021" name="BMC Genomics">
        <title>Datura genome reveals duplications of psychoactive alkaloid biosynthetic genes and high mutation rate following tissue culture.</title>
        <authorList>
            <person name="Rajewski A."/>
            <person name="Carter-House D."/>
            <person name="Stajich J."/>
            <person name="Litt A."/>
        </authorList>
    </citation>
    <scope>NUCLEOTIDE SEQUENCE [LARGE SCALE GENOMIC DNA]</scope>
    <source>
        <strain evidence="7">AR-01</strain>
    </source>
</reference>
<proteinExistence type="inferred from homology"/>
<keyword evidence="8" id="KW-1185">Reference proteome</keyword>